<dbReference type="Proteomes" id="UP000199290">
    <property type="component" value="Unassembled WGS sequence"/>
</dbReference>
<keyword evidence="1" id="KW-0732">Signal</keyword>
<evidence type="ECO:0000256" key="1">
    <source>
        <dbReference type="SAM" id="SignalP"/>
    </source>
</evidence>
<protein>
    <submittedName>
        <fullName evidence="3">PrcB C-terminal</fullName>
    </submittedName>
</protein>
<dbReference type="InterPro" id="IPR025748">
    <property type="entry name" value="PrcB_C_dom"/>
</dbReference>
<dbReference type="PROSITE" id="PS51257">
    <property type="entry name" value="PROKAR_LIPOPROTEIN"/>
    <property type="match status" value="1"/>
</dbReference>
<dbReference type="AlphaFoldDB" id="A0A1I6GLD2"/>
<feature type="chain" id="PRO_5011642193" evidence="1">
    <location>
        <begin position="25"/>
        <end position="163"/>
    </location>
</feature>
<sequence length="163" mass="17145">MRARYSVVPSVVLAVSLAACTSVAMDRGAVSEVRQITQSDHCGLTGPGVVYVDSADDLEPLLGVAGQNLSVRLIREVDLASEHLVFVTLGQKPTAGYGVALEKARFSGSTLSLDMVTRKPGQGMIVAQVITSPCAVVAVPGVEWQRLEVSGVTSKPLVRDLAR</sequence>
<accession>A0A1I6GLD2</accession>
<evidence type="ECO:0000313" key="3">
    <source>
        <dbReference type="EMBL" id="SFR42951.1"/>
    </source>
</evidence>
<keyword evidence="4" id="KW-1185">Reference proteome</keyword>
<dbReference type="STRING" id="375760.SAMN04488073_1074"/>
<feature type="signal peptide" evidence="1">
    <location>
        <begin position="1"/>
        <end position="24"/>
    </location>
</feature>
<evidence type="ECO:0000259" key="2">
    <source>
        <dbReference type="Pfam" id="PF14343"/>
    </source>
</evidence>
<reference evidence="4" key="1">
    <citation type="submission" date="2016-10" db="EMBL/GenBank/DDBJ databases">
        <authorList>
            <person name="Varghese N."/>
            <person name="Submissions S."/>
        </authorList>
    </citation>
    <scope>NUCLEOTIDE SEQUENCE [LARGE SCALE GENOMIC DNA]</scope>
    <source>
        <strain evidence="4">CGMCC 1.6294</strain>
    </source>
</reference>
<dbReference type="EMBL" id="FOYV01000001">
    <property type="protein sequence ID" value="SFR42951.1"/>
    <property type="molecule type" value="Genomic_DNA"/>
</dbReference>
<evidence type="ECO:0000313" key="4">
    <source>
        <dbReference type="Proteomes" id="UP000199290"/>
    </source>
</evidence>
<feature type="domain" description="PrcB C-terminal" evidence="2">
    <location>
        <begin position="85"/>
        <end position="140"/>
    </location>
</feature>
<name>A0A1I6GLD2_9GAMM</name>
<gene>
    <name evidence="3" type="ORF">SAMN04488073_1074</name>
</gene>
<dbReference type="Pfam" id="PF14343">
    <property type="entry name" value="PrcB_C"/>
    <property type="match status" value="1"/>
</dbReference>
<proteinExistence type="predicted"/>
<organism evidence="3 4">
    <name type="scientific">Marinobacter gudaonensis</name>
    <dbReference type="NCBI Taxonomy" id="375760"/>
    <lineage>
        <taxon>Bacteria</taxon>
        <taxon>Pseudomonadati</taxon>
        <taxon>Pseudomonadota</taxon>
        <taxon>Gammaproteobacteria</taxon>
        <taxon>Pseudomonadales</taxon>
        <taxon>Marinobacteraceae</taxon>
        <taxon>Marinobacter</taxon>
    </lineage>
</organism>